<feature type="compositionally biased region" description="Low complexity" evidence="2">
    <location>
        <begin position="339"/>
        <end position="355"/>
    </location>
</feature>
<evidence type="ECO:0000313" key="3">
    <source>
        <dbReference type="EMBL" id="KIZ00935.1"/>
    </source>
</evidence>
<dbReference type="Proteomes" id="UP000054498">
    <property type="component" value="Unassembled WGS sequence"/>
</dbReference>
<dbReference type="KEGG" id="mng:MNEG_7030"/>
<dbReference type="RefSeq" id="XP_013899954.1">
    <property type="nucleotide sequence ID" value="XM_014044500.1"/>
</dbReference>
<protein>
    <recommendedName>
        <fullName evidence="5">ATP-dependent DNA helicase</fullName>
    </recommendedName>
</protein>
<proteinExistence type="predicted"/>
<reference evidence="3 4" key="1">
    <citation type="journal article" date="2013" name="BMC Genomics">
        <title>Reconstruction of the lipid metabolism for the microalga Monoraphidium neglectum from its genome sequence reveals characteristics suitable for biofuel production.</title>
        <authorList>
            <person name="Bogen C."/>
            <person name="Al-Dilaimi A."/>
            <person name="Albersmeier A."/>
            <person name="Wichmann J."/>
            <person name="Grundmann M."/>
            <person name="Rupp O."/>
            <person name="Lauersen K.J."/>
            <person name="Blifernez-Klassen O."/>
            <person name="Kalinowski J."/>
            <person name="Goesmann A."/>
            <person name="Mussgnug J.H."/>
            <person name="Kruse O."/>
        </authorList>
    </citation>
    <scope>NUCLEOTIDE SEQUENCE [LARGE SCALE GENOMIC DNA]</scope>
    <source>
        <strain evidence="3 4">SAG 48.87</strain>
    </source>
</reference>
<dbReference type="SUPFAM" id="SSF52540">
    <property type="entry name" value="P-loop containing nucleoside triphosphate hydrolases"/>
    <property type="match status" value="1"/>
</dbReference>
<evidence type="ECO:0008006" key="5">
    <source>
        <dbReference type="Google" id="ProtNLM"/>
    </source>
</evidence>
<evidence type="ECO:0000256" key="1">
    <source>
        <dbReference type="SAM" id="Coils"/>
    </source>
</evidence>
<feature type="region of interest" description="Disordered" evidence="2">
    <location>
        <begin position="1"/>
        <end position="32"/>
    </location>
</feature>
<keyword evidence="4" id="KW-1185">Reference proteome</keyword>
<feature type="coiled-coil region" evidence="1">
    <location>
        <begin position="58"/>
        <end position="85"/>
    </location>
</feature>
<dbReference type="STRING" id="145388.A0A0D2MCG5"/>
<keyword evidence="1" id="KW-0175">Coiled coil</keyword>
<dbReference type="OrthoDB" id="537910at2759"/>
<dbReference type="PANTHER" id="PTHR47642:SF5">
    <property type="entry name" value="ATP-DEPENDENT DNA HELICASE"/>
    <property type="match status" value="1"/>
</dbReference>
<dbReference type="InterPro" id="IPR027417">
    <property type="entry name" value="P-loop_NTPase"/>
</dbReference>
<name>A0A0D2MCG5_9CHLO</name>
<organism evidence="3 4">
    <name type="scientific">Monoraphidium neglectum</name>
    <dbReference type="NCBI Taxonomy" id="145388"/>
    <lineage>
        <taxon>Eukaryota</taxon>
        <taxon>Viridiplantae</taxon>
        <taxon>Chlorophyta</taxon>
        <taxon>core chlorophytes</taxon>
        <taxon>Chlorophyceae</taxon>
        <taxon>CS clade</taxon>
        <taxon>Sphaeropleales</taxon>
        <taxon>Selenastraceae</taxon>
        <taxon>Monoraphidium</taxon>
    </lineage>
</organism>
<dbReference type="EMBL" id="KK101427">
    <property type="protein sequence ID" value="KIZ00935.1"/>
    <property type="molecule type" value="Genomic_DNA"/>
</dbReference>
<sequence>MRVLLGHRAIPPDHERSPSPAPQPKNQSSNRQRCQVGAQVLLLKNQKDRALVNGSRGVVEAFVSVEDARQRAEALKRELEVLAATGDERRYAAVKAREGLGAESAGPALEQAAAHLEALKACKARLGPGGVPFLPVVRFLNGIRRDIVPETFSAEVQHWGTATRVQVPLKLAWAVTIHKSQGMTLDYAQVVGGSGSRWFRVQGYGLREAIRRPGAGEGSVSLKGLFANGQAYVALSRCRSLEGLQVVDFQGQVCIKADPLVGQFYSALRAGRAWEDSLDCWRRWQAVHPMPPEARGGLQNQPGLLEGYDGAPGGAGAGAAGPAAPAGGASGGGGGGAQWGAPQAAFGGSAQAASNRGGGRGGGFGGGGRFGSVGARGTGPGRGGAAGGGRGRGAGFAPPGRTVGRRLGVMILQQDERAAKRRRG</sequence>
<dbReference type="GeneID" id="25739906"/>
<dbReference type="AlphaFoldDB" id="A0A0D2MCG5"/>
<feature type="region of interest" description="Disordered" evidence="2">
    <location>
        <begin position="315"/>
        <end position="424"/>
    </location>
</feature>
<dbReference type="InterPro" id="IPR051055">
    <property type="entry name" value="PIF1_helicase"/>
</dbReference>
<dbReference type="CDD" id="cd18809">
    <property type="entry name" value="SF1_C_RecD"/>
    <property type="match status" value="1"/>
</dbReference>
<gene>
    <name evidence="3" type="ORF">MNEG_7030</name>
</gene>
<evidence type="ECO:0000256" key="2">
    <source>
        <dbReference type="SAM" id="MobiDB-lite"/>
    </source>
</evidence>
<feature type="compositionally biased region" description="Gly residues" evidence="2">
    <location>
        <begin position="356"/>
        <end position="394"/>
    </location>
</feature>
<feature type="compositionally biased region" description="Gly residues" evidence="2">
    <location>
        <begin position="328"/>
        <end position="338"/>
    </location>
</feature>
<accession>A0A0D2MCG5</accession>
<dbReference type="PANTHER" id="PTHR47642">
    <property type="entry name" value="ATP-DEPENDENT DNA HELICASE"/>
    <property type="match status" value="1"/>
</dbReference>
<evidence type="ECO:0000313" key="4">
    <source>
        <dbReference type="Proteomes" id="UP000054498"/>
    </source>
</evidence>